<dbReference type="GO" id="GO:0005524">
    <property type="term" value="F:ATP binding"/>
    <property type="evidence" value="ECO:0007669"/>
    <property type="project" value="UniProtKB-KW"/>
</dbReference>
<dbReference type="Pfam" id="PF00437">
    <property type="entry name" value="T2SSE"/>
    <property type="match status" value="1"/>
</dbReference>
<keyword evidence="2" id="KW-0547">Nucleotide-binding</keyword>
<dbReference type="GO" id="GO:0016887">
    <property type="term" value="F:ATP hydrolysis activity"/>
    <property type="evidence" value="ECO:0007669"/>
    <property type="project" value="TreeGrafter"/>
</dbReference>
<dbReference type="Gene3D" id="3.30.450.90">
    <property type="match status" value="1"/>
</dbReference>
<sequence>MTLIQQLLKKGIIGKEQATSLEFEVKETKKKEEELLIEKKIVAEDFLFSLKSENLKIPLKTVEAEEVPLEILELIPEETVKYYQMVPLSKTRNFLEIGMVYPEDLKAQEALKFLARQGKFNYQVFLITPTTFNELLKQYRTLKMELGRALEELKVELREERVPRTVAEFERLAEEAPITKIVAVMLRQAVDGRASDIHIEPGREKMRVRFRLLGQLHSSIFLPLRIHPAVIARVKILSNLKIDETRIPQDGRFSAK</sequence>
<evidence type="ECO:0000259" key="5">
    <source>
        <dbReference type="Pfam" id="PF05157"/>
    </source>
</evidence>
<dbReference type="Proteomes" id="UP000231538">
    <property type="component" value="Unassembled WGS sequence"/>
</dbReference>
<evidence type="ECO:0000256" key="1">
    <source>
        <dbReference type="ARBA" id="ARBA00006611"/>
    </source>
</evidence>
<dbReference type="PANTHER" id="PTHR30258:SF1">
    <property type="entry name" value="PROTEIN TRANSPORT PROTEIN HOFB HOMOLOG"/>
    <property type="match status" value="1"/>
</dbReference>
<name>A0A2M7UZT6_9BACT</name>
<dbReference type="SUPFAM" id="SSF160246">
    <property type="entry name" value="EspE N-terminal domain-like"/>
    <property type="match status" value="1"/>
</dbReference>
<organism evidence="6 7">
    <name type="scientific">Candidatus Nealsonbacteria bacterium CG_4_10_14_0_2_um_filter_37_10</name>
    <dbReference type="NCBI Taxonomy" id="1974679"/>
    <lineage>
        <taxon>Bacteria</taxon>
        <taxon>Candidatus Nealsoniibacteriota</taxon>
    </lineage>
</organism>
<dbReference type="InterPro" id="IPR007831">
    <property type="entry name" value="T2SS_GspE_N"/>
</dbReference>
<dbReference type="GO" id="GO:0005886">
    <property type="term" value="C:plasma membrane"/>
    <property type="evidence" value="ECO:0007669"/>
    <property type="project" value="TreeGrafter"/>
</dbReference>
<evidence type="ECO:0000256" key="2">
    <source>
        <dbReference type="ARBA" id="ARBA00022741"/>
    </source>
</evidence>
<dbReference type="PANTHER" id="PTHR30258">
    <property type="entry name" value="TYPE II SECRETION SYSTEM PROTEIN GSPE-RELATED"/>
    <property type="match status" value="1"/>
</dbReference>
<evidence type="ECO:0000259" key="4">
    <source>
        <dbReference type="Pfam" id="PF00437"/>
    </source>
</evidence>
<reference evidence="7" key="1">
    <citation type="submission" date="2017-09" db="EMBL/GenBank/DDBJ databases">
        <title>Depth-based differentiation of microbial function through sediment-hosted aquifers and enrichment of novel symbionts in the deep terrestrial subsurface.</title>
        <authorList>
            <person name="Probst A.J."/>
            <person name="Ladd B."/>
            <person name="Jarett J.K."/>
            <person name="Geller-Mcgrath D.E."/>
            <person name="Sieber C.M.K."/>
            <person name="Emerson J.B."/>
            <person name="Anantharaman K."/>
            <person name="Thomas B.C."/>
            <person name="Malmstrom R."/>
            <person name="Stieglmeier M."/>
            <person name="Klingl A."/>
            <person name="Woyke T."/>
            <person name="Ryan C.M."/>
            <person name="Banfield J.F."/>
        </authorList>
    </citation>
    <scope>NUCLEOTIDE SEQUENCE [LARGE SCALE GENOMIC DNA]</scope>
</reference>
<keyword evidence="3" id="KW-0067">ATP-binding</keyword>
<protein>
    <recommendedName>
        <fullName evidence="8">Type II secretion system protein GspE N-terminal domain-containing protein</fullName>
    </recommendedName>
</protein>
<comment type="caution">
    <text evidence="6">The sequence shown here is derived from an EMBL/GenBank/DDBJ whole genome shotgun (WGS) entry which is preliminary data.</text>
</comment>
<dbReference type="SUPFAM" id="SSF52540">
    <property type="entry name" value="P-loop containing nucleoside triphosphate hydrolases"/>
    <property type="match status" value="1"/>
</dbReference>
<evidence type="ECO:0000313" key="7">
    <source>
        <dbReference type="Proteomes" id="UP000231538"/>
    </source>
</evidence>
<gene>
    <name evidence="6" type="ORF">COX89_01400</name>
</gene>
<comment type="similarity">
    <text evidence="1">Belongs to the GSP E family.</text>
</comment>
<feature type="domain" description="Bacterial type II secretion system protein E" evidence="4">
    <location>
        <begin position="173"/>
        <end position="255"/>
    </location>
</feature>
<feature type="domain" description="Type II secretion system protein GspE N-terminal" evidence="5">
    <location>
        <begin position="56"/>
        <end position="140"/>
    </location>
</feature>
<dbReference type="Pfam" id="PF05157">
    <property type="entry name" value="MshEN"/>
    <property type="match status" value="1"/>
</dbReference>
<dbReference type="InterPro" id="IPR001482">
    <property type="entry name" value="T2SS/T4SS_dom"/>
</dbReference>
<dbReference type="EMBL" id="PFPC01000040">
    <property type="protein sequence ID" value="PIZ89483.1"/>
    <property type="molecule type" value="Genomic_DNA"/>
</dbReference>
<dbReference type="InterPro" id="IPR027417">
    <property type="entry name" value="P-loop_NTPase"/>
</dbReference>
<evidence type="ECO:0000313" key="6">
    <source>
        <dbReference type="EMBL" id="PIZ89483.1"/>
    </source>
</evidence>
<dbReference type="Gene3D" id="3.30.300.160">
    <property type="entry name" value="Type II secretion system, protein E, N-terminal domain"/>
    <property type="match status" value="1"/>
</dbReference>
<dbReference type="AlphaFoldDB" id="A0A2M7UZT6"/>
<dbReference type="InterPro" id="IPR037257">
    <property type="entry name" value="T2SS_E_N_sf"/>
</dbReference>
<evidence type="ECO:0008006" key="8">
    <source>
        <dbReference type="Google" id="ProtNLM"/>
    </source>
</evidence>
<evidence type="ECO:0000256" key="3">
    <source>
        <dbReference type="ARBA" id="ARBA00022840"/>
    </source>
</evidence>
<proteinExistence type="inferred from homology"/>
<feature type="non-terminal residue" evidence="6">
    <location>
        <position position="256"/>
    </location>
</feature>
<accession>A0A2M7UZT6</accession>